<organism evidence="2 3">
    <name type="scientific">Pseudomaricurvus hydrocarbonicus</name>
    <dbReference type="NCBI Taxonomy" id="1470433"/>
    <lineage>
        <taxon>Bacteria</taxon>
        <taxon>Pseudomonadati</taxon>
        <taxon>Pseudomonadota</taxon>
        <taxon>Gammaproteobacteria</taxon>
        <taxon>Cellvibrionales</taxon>
        <taxon>Cellvibrionaceae</taxon>
        <taxon>Pseudomaricurvus</taxon>
    </lineage>
</organism>
<feature type="signal peptide" evidence="1">
    <location>
        <begin position="1"/>
        <end position="28"/>
    </location>
</feature>
<gene>
    <name evidence="2" type="ORF">G8770_09385</name>
</gene>
<sequence length="236" mass="26836">MTLKLRVSPLRAIGSALVCLMITASVWAAPIPRDNPEQMLIQATDQLLDTSKAAREYAMQDPQRYYRQVAEIIEQVIDKEYFARGVMATYASQRQYQALKTDAEKQAFKARVTRFADILQTVLIEKYADALLTFKGDRIDVKAIATSTSHAKKSSLLQTIYDKGGATYKVQYNLHQKSDSLWLINNVIIEGINMGSTYRTQFAEAVENNRGDVDYVIEHWHELMNRPQEKANTNHG</sequence>
<dbReference type="Gene3D" id="3.10.450.710">
    <property type="entry name" value="Tgt2/MlaC"/>
    <property type="match status" value="1"/>
</dbReference>
<dbReference type="RefSeq" id="WP_167185252.1">
    <property type="nucleotide sequence ID" value="NZ_JAAONZ010000005.1"/>
</dbReference>
<accession>A0A9E5MKS2</accession>
<protein>
    <submittedName>
        <fullName evidence="2">ABC transporter substrate-binding protein</fullName>
    </submittedName>
</protein>
<evidence type="ECO:0000256" key="1">
    <source>
        <dbReference type="SAM" id="SignalP"/>
    </source>
</evidence>
<dbReference type="InterPro" id="IPR008869">
    <property type="entry name" value="MlaC/ttg2D"/>
</dbReference>
<evidence type="ECO:0000313" key="2">
    <source>
        <dbReference type="EMBL" id="NHO65752.1"/>
    </source>
</evidence>
<dbReference type="AlphaFoldDB" id="A0A9E5MKS2"/>
<feature type="chain" id="PRO_5038451474" evidence="1">
    <location>
        <begin position="29"/>
        <end position="236"/>
    </location>
</feature>
<dbReference type="EMBL" id="JAAONZ010000005">
    <property type="protein sequence ID" value="NHO65752.1"/>
    <property type="molecule type" value="Genomic_DNA"/>
</dbReference>
<keyword evidence="3" id="KW-1185">Reference proteome</keyword>
<comment type="caution">
    <text evidence="2">The sequence shown here is derived from an EMBL/GenBank/DDBJ whole genome shotgun (WGS) entry which is preliminary data.</text>
</comment>
<dbReference type="PANTHER" id="PTHR36573:SF1">
    <property type="entry name" value="INTERMEMBRANE PHOSPHOLIPID TRANSPORT SYSTEM BINDING PROTEIN MLAC"/>
    <property type="match status" value="1"/>
</dbReference>
<reference evidence="2" key="1">
    <citation type="submission" date="2020-03" db="EMBL/GenBank/DDBJ databases">
        <authorList>
            <person name="Guo F."/>
        </authorList>
    </citation>
    <scope>NUCLEOTIDE SEQUENCE</scope>
    <source>
        <strain evidence="2">JCM 30134</strain>
    </source>
</reference>
<dbReference type="Proteomes" id="UP000787472">
    <property type="component" value="Unassembled WGS sequence"/>
</dbReference>
<proteinExistence type="predicted"/>
<dbReference type="PANTHER" id="PTHR36573">
    <property type="entry name" value="INTERMEMBRANE PHOSPHOLIPID TRANSPORT SYSTEM BINDING PROTEIN MLAC"/>
    <property type="match status" value="1"/>
</dbReference>
<keyword evidence="1" id="KW-0732">Signal</keyword>
<dbReference type="Pfam" id="PF05494">
    <property type="entry name" value="MlaC"/>
    <property type="match status" value="1"/>
</dbReference>
<name>A0A9E5MKS2_9GAMM</name>
<evidence type="ECO:0000313" key="3">
    <source>
        <dbReference type="Proteomes" id="UP000787472"/>
    </source>
</evidence>
<dbReference type="InterPro" id="IPR042245">
    <property type="entry name" value="Tgt2/MlaC_sf"/>
</dbReference>